<dbReference type="AlphaFoldDB" id="A0AAW5ECZ6"/>
<evidence type="ECO:0000256" key="1">
    <source>
        <dbReference type="SAM" id="Coils"/>
    </source>
</evidence>
<keyword evidence="3" id="KW-1185">Reference proteome</keyword>
<gene>
    <name evidence="2" type="ORF">MJG50_21650</name>
</gene>
<proteinExistence type="predicted"/>
<feature type="coiled-coil region" evidence="1">
    <location>
        <begin position="5"/>
        <end position="51"/>
    </location>
</feature>
<dbReference type="Proteomes" id="UP001431131">
    <property type="component" value="Unassembled WGS sequence"/>
</dbReference>
<dbReference type="RefSeq" id="WP_240257852.1">
    <property type="nucleotide sequence ID" value="NZ_JAKTTI010000064.1"/>
</dbReference>
<organism evidence="2 3">
    <name type="scientific">Fredinandcohnia quinoae</name>
    <dbReference type="NCBI Taxonomy" id="2918902"/>
    <lineage>
        <taxon>Bacteria</taxon>
        <taxon>Bacillati</taxon>
        <taxon>Bacillota</taxon>
        <taxon>Bacilli</taxon>
        <taxon>Bacillales</taxon>
        <taxon>Bacillaceae</taxon>
        <taxon>Fredinandcohnia</taxon>
    </lineage>
</organism>
<evidence type="ECO:0000313" key="2">
    <source>
        <dbReference type="EMBL" id="MCH1627936.1"/>
    </source>
</evidence>
<sequence>MAELLNQFIQTVEEAQQAIIESQANDDPQRFQHAQNLLLHAKEQLQEVKDTCEAKSEFQHAKERLRKLEETQHAIQATNRF</sequence>
<reference evidence="2" key="1">
    <citation type="submission" date="2022-02" db="EMBL/GenBank/DDBJ databases">
        <title>Fredinandcohnia quinoae sp. nov. isolated from Chenopodium quinoa seeds.</title>
        <authorList>
            <person name="Saati-Santamaria Z."/>
            <person name="Flores-Felix J.D."/>
            <person name="Igual J.M."/>
            <person name="Velazquez E."/>
            <person name="Garcia-Fraile P."/>
            <person name="Martinez-Molina E."/>
        </authorList>
    </citation>
    <scope>NUCLEOTIDE SEQUENCE</scope>
    <source>
        <strain evidence="2">SECRCQ15</strain>
    </source>
</reference>
<name>A0AAW5ECZ6_9BACI</name>
<dbReference type="EMBL" id="JAKTTI010000064">
    <property type="protein sequence ID" value="MCH1627936.1"/>
    <property type="molecule type" value="Genomic_DNA"/>
</dbReference>
<evidence type="ECO:0000313" key="3">
    <source>
        <dbReference type="Proteomes" id="UP001431131"/>
    </source>
</evidence>
<comment type="caution">
    <text evidence="2">The sequence shown here is derived from an EMBL/GenBank/DDBJ whole genome shotgun (WGS) entry which is preliminary data.</text>
</comment>
<accession>A0AAW5ECZ6</accession>
<protein>
    <submittedName>
        <fullName evidence="2">Uncharacterized protein</fullName>
    </submittedName>
</protein>
<keyword evidence="1" id="KW-0175">Coiled coil</keyword>